<gene>
    <name evidence="1" type="ORF">E0493_09145</name>
</gene>
<dbReference type="OrthoDB" id="7275364at2"/>
<dbReference type="AlphaFoldDB" id="A0A845B7A1"/>
<comment type="caution">
    <text evidence="1">The sequence shown here is derived from an EMBL/GenBank/DDBJ whole genome shotgun (WGS) entry which is preliminary data.</text>
</comment>
<accession>A0A845B7A1</accession>
<dbReference type="RefSeq" id="WP_160936636.1">
    <property type="nucleotide sequence ID" value="NZ_SNVJ01000006.1"/>
</dbReference>
<sequence>MLIRDFLNLLLDDTLEEARLRHRGPEDRLAFQGAERGVEDSRRAMTGEQMRRKLRELLEEARASAEAASGRPDEAFWFSRELHVEWIAKVISVVLLTAHVEVIVTPSREAALKAAQLMELDPG</sequence>
<name>A0A845B7A1_9PROT</name>
<protein>
    <submittedName>
        <fullName evidence="1">Uncharacterized protein</fullName>
    </submittedName>
</protein>
<proteinExistence type="predicted"/>
<organism evidence="1 2">
    <name type="scientific">Teichococcus coralli</name>
    <dbReference type="NCBI Taxonomy" id="2545983"/>
    <lineage>
        <taxon>Bacteria</taxon>
        <taxon>Pseudomonadati</taxon>
        <taxon>Pseudomonadota</taxon>
        <taxon>Alphaproteobacteria</taxon>
        <taxon>Acetobacterales</taxon>
        <taxon>Roseomonadaceae</taxon>
        <taxon>Roseomonas</taxon>
    </lineage>
</organism>
<reference evidence="1 2" key="1">
    <citation type="submission" date="2019-03" db="EMBL/GenBank/DDBJ databases">
        <title>Roseomonas sp. a novel Roseomonas species isolated from Sea whip Gorgonian.</title>
        <authorList>
            <person name="Li F."/>
            <person name="Pan X."/>
            <person name="Huang S."/>
            <person name="Li Z."/>
            <person name="Meng B."/>
        </authorList>
    </citation>
    <scope>NUCLEOTIDE SEQUENCE [LARGE SCALE GENOMIC DNA]</scope>
    <source>
        <strain evidence="1 2">M0104</strain>
    </source>
</reference>
<dbReference type="EMBL" id="SNVJ01000006">
    <property type="protein sequence ID" value="MXP63513.1"/>
    <property type="molecule type" value="Genomic_DNA"/>
</dbReference>
<dbReference type="Proteomes" id="UP000460715">
    <property type="component" value="Unassembled WGS sequence"/>
</dbReference>
<keyword evidence="2" id="KW-1185">Reference proteome</keyword>
<evidence type="ECO:0000313" key="1">
    <source>
        <dbReference type="EMBL" id="MXP63513.1"/>
    </source>
</evidence>
<evidence type="ECO:0000313" key="2">
    <source>
        <dbReference type="Proteomes" id="UP000460715"/>
    </source>
</evidence>